<comment type="caution">
    <text evidence="1">The sequence shown here is derived from an EMBL/GenBank/DDBJ whole genome shotgun (WGS) entry which is preliminary data.</text>
</comment>
<protein>
    <submittedName>
        <fullName evidence="1">Uncharacterized protein</fullName>
    </submittedName>
</protein>
<reference evidence="1" key="1">
    <citation type="submission" date="2023-03" db="EMBL/GenBank/DDBJ databases">
        <title>Massive genome expansion in bonnet fungi (Mycena s.s.) driven by repeated elements and novel gene families across ecological guilds.</title>
        <authorList>
            <consortium name="Lawrence Berkeley National Laboratory"/>
            <person name="Harder C.B."/>
            <person name="Miyauchi S."/>
            <person name="Viragh M."/>
            <person name="Kuo A."/>
            <person name="Thoen E."/>
            <person name="Andreopoulos B."/>
            <person name="Lu D."/>
            <person name="Skrede I."/>
            <person name="Drula E."/>
            <person name="Henrissat B."/>
            <person name="Morin E."/>
            <person name="Kohler A."/>
            <person name="Barry K."/>
            <person name="LaButti K."/>
            <person name="Morin E."/>
            <person name="Salamov A."/>
            <person name="Lipzen A."/>
            <person name="Mereny Z."/>
            <person name="Hegedus B."/>
            <person name="Baldrian P."/>
            <person name="Stursova M."/>
            <person name="Weitz H."/>
            <person name="Taylor A."/>
            <person name="Grigoriev I.V."/>
            <person name="Nagy L.G."/>
            <person name="Martin F."/>
            <person name="Kauserud H."/>
        </authorList>
    </citation>
    <scope>NUCLEOTIDE SEQUENCE</scope>
    <source>
        <strain evidence="1">CBHHK188m</strain>
    </source>
</reference>
<name>A0AAD7J4V7_9AGAR</name>
<proteinExistence type="predicted"/>
<gene>
    <name evidence="1" type="ORF">DFH07DRAFT_460673</name>
</gene>
<organism evidence="1 2">
    <name type="scientific">Mycena maculata</name>
    <dbReference type="NCBI Taxonomy" id="230809"/>
    <lineage>
        <taxon>Eukaryota</taxon>
        <taxon>Fungi</taxon>
        <taxon>Dikarya</taxon>
        <taxon>Basidiomycota</taxon>
        <taxon>Agaricomycotina</taxon>
        <taxon>Agaricomycetes</taxon>
        <taxon>Agaricomycetidae</taxon>
        <taxon>Agaricales</taxon>
        <taxon>Marasmiineae</taxon>
        <taxon>Mycenaceae</taxon>
        <taxon>Mycena</taxon>
    </lineage>
</organism>
<evidence type="ECO:0000313" key="2">
    <source>
        <dbReference type="Proteomes" id="UP001215280"/>
    </source>
</evidence>
<sequence>MVSLAAGGRCPVDVPEMSGRMPTWVLPSRPEGSGRHSPGLVISSSFQWPAFRLPDFTLRSLIYPPEYHADAPLTAARSATFAHRCALSFRYSPWDLRDVAVAVGSMSAVVLPCAAGFVRDERRVLQSERATRCVGRGRGRLRGCVDGPAGIGRVRRCRMGCTSPFVPSSPSILLILLLRIRRNGLSRSADHRPAHAEIAPRGRTRLSSAPSRRSCTGDARCRVGRCALPELVPSSMSIPF</sequence>
<dbReference type="AlphaFoldDB" id="A0AAD7J4V7"/>
<accession>A0AAD7J4V7</accession>
<dbReference type="Proteomes" id="UP001215280">
    <property type="component" value="Unassembled WGS sequence"/>
</dbReference>
<evidence type="ECO:0000313" key="1">
    <source>
        <dbReference type="EMBL" id="KAJ7757189.1"/>
    </source>
</evidence>
<dbReference type="EMBL" id="JARJLG010000059">
    <property type="protein sequence ID" value="KAJ7757189.1"/>
    <property type="molecule type" value="Genomic_DNA"/>
</dbReference>
<keyword evidence="2" id="KW-1185">Reference proteome</keyword>